<name>A0ABW5SF32_9FLAO</name>
<reference evidence="3" key="1">
    <citation type="journal article" date="2019" name="Int. J. Syst. Evol. Microbiol.">
        <title>The Global Catalogue of Microorganisms (GCM) 10K type strain sequencing project: providing services to taxonomists for standard genome sequencing and annotation.</title>
        <authorList>
            <consortium name="The Broad Institute Genomics Platform"/>
            <consortium name="The Broad Institute Genome Sequencing Center for Infectious Disease"/>
            <person name="Wu L."/>
            <person name="Ma J."/>
        </authorList>
    </citation>
    <scope>NUCLEOTIDE SEQUENCE [LARGE SCALE GENOMIC DNA]</scope>
    <source>
        <strain evidence="3">KCTC 42255</strain>
    </source>
</reference>
<comment type="caution">
    <text evidence="2">The sequence shown here is derived from an EMBL/GenBank/DDBJ whole genome shotgun (WGS) entry which is preliminary data.</text>
</comment>
<organism evidence="2 3">
    <name type="scientific">Mesonia sediminis</name>
    <dbReference type="NCBI Taxonomy" id="1703946"/>
    <lineage>
        <taxon>Bacteria</taxon>
        <taxon>Pseudomonadati</taxon>
        <taxon>Bacteroidota</taxon>
        <taxon>Flavobacteriia</taxon>
        <taxon>Flavobacteriales</taxon>
        <taxon>Flavobacteriaceae</taxon>
        <taxon>Mesonia</taxon>
    </lineage>
</organism>
<gene>
    <name evidence="2" type="ORF">ACFSQ0_10400</name>
</gene>
<accession>A0ABW5SF32</accession>
<dbReference type="RefSeq" id="WP_379047901.1">
    <property type="nucleotide sequence ID" value="NZ_JBHULZ010000041.1"/>
</dbReference>
<evidence type="ECO:0008006" key="4">
    <source>
        <dbReference type="Google" id="ProtNLM"/>
    </source>
</evidence>
<dbReference type="Gene3D" id="2.40.160.60">
    <property type="entry name" value="Outer membrane protein transport protein (OMPP1/FadL/TodX)"/>
    <property type="match status" value="1"/>
</dbReference>
<keyword evidence="1" id="KW-0732">Signal</keyword>
<dbReference type="EMBL" id="JBHULZ010000041">
    <property type="protein sequence ID" value="MFD2698403.1"/>
    <property type="molecule type" value="Genomic_DNA"/>
</dbReference>
<dbReference type="Proteomes" id="UP001597357">
    <property type="component" value="Unassembled WGS sequence"/>
</dbReference>
<protein>
    <recommendedName>
        <fullName evidence="4">Long-chain fatty acid transport protein</fullName>
    </recommendedName>
</protein>
<feature type="chain" id="PRO_5047148605" description="Long-chain fatty acid transport protein" evidence="1">
    <location>
        <begin position="20"/>
        <end position="413"/>
    </location>
</feature>
<proteinExistence type="predicted"/>
<evidence type="ECO:0000313" key="3">
    <source>
        <dbReference type="Proteomes" id="UP001597357"/>
    </source>
</evidence>
<evidence type="ECO:0000313" key="2">
    <source>
        <dbReference type="EMBL" id="MFD2698403.1"/>
    </source>
</evidence>
<sequence length="413" mass="45237">MIKKTFFILLTFLGFAGFAQDNTASPYSFFGVGTNKFSGTVENRVMGGLGIKSDSIHINLQNPAGYAGLGLTTFSVGASHTSNTINDNISESKVTATGLDYVALAFPAGKFGFGFGLKPFSSVGYEMGDFTEDREASFSGSGGVNKLYLGAAYQVLPELSVGVEGGYYFGNIKNKSILRQQNVQFGTREKNRSDLSGFRFNFGTHYEKMLTDKLQLTASATYAPASTLNAKNERQLATIVLNLGDDELVAEEREIAVADSELDLGAVSSFGAGIGQPRKWFAGFEYQITEANKFSNRSYSLNNVAFNTAHSYKLGGYYIPNFNDVTGYFKRVTYRAGLRYEELGLAINQESIDEFGISFGVGLPAGDFLTNINLGVEYGQRGTTKNNLVEEKFFSFFVGLSLNDKWFIKRKYN</sequence>
<feature type="signal peptide" evidence="1">
    <location>
        <begin position="1"/>
        <end position="19"/>
    </location>
</feature>
<keyword evidence="3" id="KW-1185">Reference proteome</keyword>
<evidence type="ECO:0000256" key="1">
    <source>
        <dbReference type="SAM" id="SignalP"/>
    </source>
</evidence>